<dbReference type="Proteomes" id="UP000250235">
    <property type="component" value="Unassembled WGS sequence"/>
</dbReference>
<gene>
    <name evidence="2" type="ORF">F511_38513</name>
</gene>
<evidence type="ECO:0000256" key="1">
    <source>
        <dbReference type="SAM" id="MobiDB-lite"/>
    </source>
</evidence>
<accession>A0A2Z7BG49</accession>
<evidence type="ECO:0000313" key="3">
    <source>
        <dbReference type="Proteomes" id="UP000250235"/>
    </source>
</evidence>
<dbReference type="AlphaFoldDB" id="A0A2Z7BG49"/>
<protein>
    <submittedName>
        <fullName evidence="2">Uncharacterized protein</fullName>
    </submittedName>
</protein>
<feature type="compositionally biased region" description="Basic and acidic residues" evidence="1">
    <location>
        <begin position="286"/>
        <end position="298"/>
    </location>
</feature>
<evidence type="ECO:0000313" key="2">
    <source>
        <dbReference type="EMBL" id="KZV33394.1"/>
    </source>
</evidence>
<proteinExistence type="predicted"/>
<keyword evidence="3" id="KW-1185">Reference proteome</keyword>
<sequence length="815" mass="89980">MPSSFITYALQVEFESVLNISDHEGMVNMFKALEASGLRGFLGCQSVFYEKELEQFFDTALVQDDDITGAVSGKYFAISESRSIFSKSGEPISTHGKKRLMKYEFRLLNDILAKSITVKAGSFDAVTNERFLMMTAIHFGIKPFPSLNILSIKTVNTYVVMNETIDARGKSDEPGMAKGAIVKRKTGSKKISKSNEEATREAPVEVISEKVVSKKRPTVVGDEATITKKKRTTKSKASSSKASMDMVSVAQDAVPLQIIKPSPVATAEQPPVLKRKSKKRKLRLPKGSDDENVEDRVAGENVENVEKPITVDVTVGETVVEPTEEERHASTQLETTDDVDVIIEQVILETSRLATDEEEQLFDETVVGEIVFGDTPVNKADDLEQWFDRSYNDFVSRDAEQLIVSNIDLGTGTTETVAGEQQVPMFVEKGTVAESEGSKDVVVAKVIEKSIGRNQIDEELMTLDHILMQISDEMMLPSVTAAEITKIKSDLPVKFKEVHDQDWGKVVAAILVRLLMIKTDPVGAVVTVEVSEEVDPQRVGDRVISPIRSTTRTETPSSGCTRSTDEFWMGFGSGPTGPGPTDEHSVHLHHRDFIVTPIADQIGPIDSVSETEYYDLKNHFSEPQCKMTVLPLNSGKTRTCVTLNGSGIQLAVGPQSLWLRNHNSGFAQWIMVKRLATSPHDPLGITDSACKNQSVVVSVQYGPFNPYIPIRSTTIGKSRVAIDPITMHTSWRSNSDIASLTRTNQYNQNLGLIHSTNGNHLESPNEGSSIDHQVTIYLHAQNITMFPTNETWYFTSPDTSLELGRSYPHFDGPID</sequence>
<dbReference type="EMBL" id="KV005823">
    <property type="protein sequence ID" value="KZV33394.1"/>
    <property type="molecule type" value="Genomic_DNA"/>
</dbReference>
<feature type="compositionally biased region" description="Basic residues" evidence="1">
    <location>
        <begin position="273"/>
        <end position="284"/>
    </location>
</feature>
<name>A0A2Z7BG49_9LAMI</name>
<feature type="region of interest" description="Disordered" evidence="1">
    <location>
        <begin position="223"/>
        <end position="243"/>
    </location>
</feature>
<organism evidence="2 3">
    <name type="scientific">Dorcoceras hygrometricum</name>
    <dbReference type="NCBI Taxonomy" id="472368"/>
    <lineage>
        <taxon>Eukaryota</taxon>
        <taxon>Viridiplantae</taxon>
        <taxon>Streptophyta</taxon>
        <taxon>Embryophyta</taxon>
        <taxon>Tracheophyta</taxon>
        <taxon>Spermatophyta</taxon>
        <taxon>Magnoliopsida</taxon>
        <taxon>eudicotyledons</taxon>
        <taxon>Gunneridae</taxon>
        <taxon>Pentapetalae</taxon>
        <taxon>asterids</taxon>
        <taxon>lamiids</taxon>
        <taxon>Lamiales</taxon>
        <taxon>Gesneriaceae</taxon>
        <taxon>Didymocarpoideae</taxon>
        <taxon>Trichosporeae</taxon>
        <taxon>Loxocarpinae</taxon>
        <taxon>Dorcoceras</taxon>
    </lineage>
</organism>
<feature type="region of interest" description="Disordered" evidence="1">
    <location>
        <begin position="261"/>
        <end position="301"/>
    </location>
</feature>
<reference evidence="2 3" key="1">
    <citation type="journal article" date="2015" name="Proc. Natl. Acad. Sci. U.S.A.">
        <title>The resurrection genome of Boea hygrometrica: A blueprint for survival of dehydration.</title>
        <authorList>
            <person name="Xiao L."/>
            <person name="Yang G."/>
            <person name="Zhang L."/>
            <person name="Yang X."/>
            <person name="Zhao S."/>
            <person name="Ji Z."/>
            <person name="Zhou Q."/>
            <person name="Hu M."/>
            <person name="Wang Y."/>
            <person name="Chen M."/>
            <person name="Xu Y."/>
            <person name="Jin H."/>
            <person name="Xiao X."/>
            <person name="Hu G."/>
            <person name="Bao F."/>
            <person name="Hu Y."/>
            <person name="Wan P."/>
            <person name="Li L."/>
            <person name="Deng X."/>
            <person name="Kuang T."/>
            <person name="Xiang C."/>
            <person name="Zhu J.K."/>
            <person name="Oliver M.J."/>
            <person name="He Y."/>
        </authorList>
    </citation>
    <scope>NUCLEOTIDE SEQUENCE [LARGE SCALE GENOMIC DNA]</scope>
    <source>
        <strain evidence="3">cv. XS01</strain>
    </source>
</reference>